<dbReference type="EMBL" id="JACHLK010000011">
    <property type="protein sequence ID" value="MBB6562141.1"/>
    <property type="molecule type" value="Genomic_DNA"/>
</dbReference>
<reference evidence="2 3" key="1">
    <citation type="submission" date="2020-08" db="EMBL/GenBank/DDBJ databases">
        <title>Functional genomics of gut bacteria from endangered species of beetles.</title>
        <authorList>
            <person name="Carlos-Shanley C."/>
        </authorList>
    </citation>
    <scope>NUCLEOTIDE SEQUENCE [LARGE SCALE GENOMIC DNA]</scope>
    <source>
        <strain evidence="2 3">S00198</strain>
    </source>
</reference>
<keyword evidence="3" id="KW-1185">Reference proteome</keyword>
<dbReference type="InterPro" id="IPR035959">
    <property type="entry name" value="RutC-like_sf"/>
</dbReference>
<dbReference type="RefSeq" id="WP_184861866.1">
    <property type="nucleotide sequence ID" value="NZ_JACHLK010000011.1"/>
</dbReference>
<dbReference type="Proteomes" id="UP000575083">
    <property type="component" value="Unassembled WGS sequence"/>
</dbReference>
<dbReference type="Pfam" id="PF01042">
    <property type="entry name" value="Ribonuc_L-PSP"/>
    <property type="match status" value="1"/>
</dbReference>
<name>A0A7X0UB98_9BURK</name>
<dbReference type="GO" id="GO:0005829">
    <property type="term" value="C:cytosol"/>
    <property type="evidence" value="ECO:0007669"/>
    <property type="project" value="TreeGrafter"/>
</dbReference>
<comment type="similarity">
    <text evidence="1">Belongs to the RutC family.</text>
</comment>
<dbReference type="AlphaFoldDB" id="A0A7X0UB98"/>
<evidence type="ECO:0000313" key="3">
    <source>
        <dbReference type="Proteomes" id="UP000575083"/>
    </source>
</evidence>
<dbReference type="Gene3D" id="3.30.1330.40">
    <property type="entry name" value="RutC-like"/>
    <property type="match status" value="1"/>
</dbReference>
<proteinExistence type="inferred from homology"/>
<dbReference type="CDD" id="cd00448">
    <property type="entry name" value="YjgF_YER057c_UK114_family"/>
    <property type="match status" value="1"/>
</dbReference>
<gene>
    <name evidence="2" type="ORF">HNP48_004850</name>
</gene>
<dbReference type="PANTHER" id="PTHR11803:SF58">
    <property type="entry name" value="PROTEIN HMF1-RELATED"/>
    <property type="match status" value="1"/>
</dbReference>
<protein>
    <submittedName>
        <fullName evidence="2">Enamine deaminase RidA (YjgF/YER057c/UK114 family)</fullName>
    </submittedName>
</protein>
<evidence type="ECO:0000256" key="1">
    <source>
        <dbReference type="ARBA" id="ARBA00010552"/>
    </source>
</evidence>
<dbReference type="InterPro" id="IPR006175">
    <property type="entry name" value="YjgF/YER057c/UK114"/>
</dbReference>
<comment type="caution">
    <text evidence="2">The sequence shown here is derived from an EMBL/GenBank/DDBJ whole genome shotgun (WGS) entry which is preliminary data.</text>
</comment>
<organism evidence="2 3">
    <name type="scientific">Acidovorax soli</name>
    <dbReference type="NCBI Taxonomy" id="592050"/>
    <lineage>
        <taxon>Bacteria</taxon>
        <taxon>Pseudomonadati</taxon>
        <taxon>Pseudomonadota</taxon>
        <taxon>Betaproteobacteria</taxon>
        <taxon>Burkholderiales</taxon>
        <taxon>Comamonadaceae</taxon>
        <taxon>Acidovorax</taxon>
    </lineage>
</organism>
<evidence type="ECO:0000313" key="2">
    <source>
        <dbReference type="EMBL" id="MBB6562141.1"/>
    </source>
</evidence>
<dbReference type="SUPFAM" id="SSF55298">
    <property type="entry name" value="YjgF-like"/>
    <property type="match status" value="1"/>
</dbReference>
<sequence length="127" mass="13318">MNEAERNAGLPATPQYRYADRVGDRLFVAGQVPLDSHGHLVGPEDPGAQAVQCLRNLERLLAVHGFQATDIRQLVVYVVGNQASLSAAWSAVADGFGGQVPPATLLGVAGLGYVGQLVEIDATILKA</sequence>
<dbReference type="PANTHER" id="PTHR11803">
    <property type="entry name" value="2-IMINOBUTANOATE/2-IMINOPROPANOATE DEAMINASE RIDA"/>
    <property type="match status" value="1"/>
</dbReference>
<accession>A0A7X0UB98</accession>
<dbReference type="GO" id="GO:0019239">
    <property type="term" value="F:deaminase activity"/>
    <property type="evidence" value="ECO:0007669"/>
    <property type="project" value="TreeGrafter"/>
</dbReference>